<evidence type="ECO:0000313" key="2">
    <source>
        <dbReference type="Proteomes" id="UP000516304"/>
    </source>
</evidence>
<keyword evidence="2" id="KW-1185">Reference proteome</keyword>
<dbReference type="EMBL" id="LR881183">
    <property type="protein sequence ID" value="CAD5244026.1"/>
    <property type="molecule type" value="Genomic_DNA"/>
</dbReference>
<proteinExistence type="predicted"/>
<evidence type="ECO:0000313" key="1">
    <source>
        <dbReference type="EMBL" id="CAD5244026.1"/>
    </source>
</evidence>
<accession>A0A7G2D816</accession>
<dbReference type="GeneID" id="58918612"/>
<protein>
    <submittedName>
        <fullName evidence="1">Uncharacterized protein</fullName>
    </submittedName>
</protein>
<reference evidence="1 2" key="1">
    <citation type="submission" date="2020-09" db="EMBL/GenBank/DDBJ databases">
        <authorList>
            <person name="Courtine D."/>
        </authorList>
    </citation>
    <scope>NUCLEOTIDE SEQUENCE [LARGE SCALE GENOMIC DNA]</scope>
    <source>
        <strain evidence="1 2">IRI35c</strain>
    </source>
</reference>
<gene>
    <name evidence="1" type="ORF">TIRI35C_0872</name>
</gene>
<dbReference type="Proteomes" id="UP000516304">
    <property type="component" value="Chromosome TIRI35C"/>
</dbReference>
<name>A0A7G2D816_9EURY</name>
<dbReference type="AlphaFoldDB" id="A0A7G2D816"/>
<dbReference type="RefSeq" id="WP_188201880.1">
    <property type="nucleotide sequence ID" value="NZ_LR881183.1"/>
</dbReference>
<dbReference type="KEGG" id="tcq:TIRI35C_0872"/>
<organism evidence="1 2">
    <name type="scientific">Thermococcus camini</name>
    <dbReference type="NCBI Taxonomy" id="2016373"/>
    <lineage>
        <taxon>Archaea</taxon>
        <taxon>Methanobacteriati</taxon>
        <taxon>Methanobacteriota</taxon>
        <taxon>Thermococci</taxon>
        <taxon>Thermococcales</taxon>
        <taxon>Thermococcaceae</taxon>
        <taxon>Thermococcus</taxon>
    </lineage>
</organism>
<sequence length="189" mass="20336">MRKLHLAAAVFLVLLLAFYFGPFVFGSSKTDSRAVVMPGQVNVSAGSGFCVYPDSTLGNLVASELRSRGYRVLLLSAPVECDGQFLAVWVERINVTYFPVFARGHVRVGAFYSGSGDPGHLDDSDSSRTKTLGFSGENCTSGYGVCVLVDVSDESRGIIGFIGYNRHLLRASSEAVVDRVERLLRGEGG</sequence>